<gene>
    <name evidence="2" type="ORF">E4656_16105</name>
</gene>
<evidence type="ECO:0000313" key="2">
    <source>
        <dbReference type="EMBL" id="TGG91551.1"/>
    </source>
</evidence>
<dbReference type="Pfam" id="PF11814">
    <property type="entry name" value="DUF3335"/>
    <property type="match status" value="1"/>
</dbReference>
<proteinExistence type="predicted"/>
<dbReference type="InterPro" id="IPR000182">
    <property type="entry name" value="GNAT_dom"/>
</dbReference>
<dbReference type="PANTHER" id="PTHR43617:SF33">
    <property type="entry name" value="SPORE COAT POLYSACCHARIDE BIOSYNTHESIS PROTEIN SPSD"/>
    <property type="match status" value="1"/>
</dbReference>
<dbReference type="EMBL" id="SRMF01000008">
    <property type="protein sequence ID" value="TGG91551.1"/>
    <property type="molecule type" value="Genomic_DNA"/>
</dbReference>
<dbReference type="Pfam" id="PF00583">
    <property type="entry name" value="Acetyltransf_1"/>
    <property type="match status" value="1"/>
</dbReference>
<protein>
    <submittedName>
        <fullName evidence="2">GNAT family N-acetyltransferase</fullName>
    </submittedName>
</protein>
<dbReference type="InterPro" id="IPR050276">
    <property type="entry name" value="MshD_Acetyltransferase"/>
</dbReference>
<comment type="caution">
    <text evidence="2">The sequence shown here is derived from an EMBL/GenBank/DDBJ whole genome shotgun (WGS) entry which is preliminary data.</text>
</comment>
<dbReference type="CDD" id="cd04301">
    <property type="entry name" value="NAT_SF"/>
    <property type="match status" value="1"/>
</dbReference>
<keyword evidence="2" id="KW-0808">Transferase</keyword>
<dbReference type="Proteomes" id="UP000297475">
    <property type="component" value="Unassembled WGS sequence"/>
</dbReference>
<dbReference type="OrthoDB" id="27442at2"/>
<dbReference type="InterPro" id="IPR021770">
    <property type="entry name" value="DUF3335"/>
</dbReference>
<keyword evidence="3" id="KW-1185">Reference proteome</keyword>
<dbReference type="RefSeq" id="WP_135484335.1">
    <property type="nucleotide sequence ID" value="NZ_SRMF01000008.1"/>
</dbReference>
<evidence type="ECO:0000313" key="3">
    <source>
        <dbReference type="Proteomes" id="UP000297475"/>
    </source>
</evidence>
<accession>A0A4Z0WAW3</accession>
<dbReference type="SUPFAM" id="SSF55729">
    <property type="entry name" value="Acyl-CoA N-acyltransferases (Nat)"/>
    <property type="match status" value="1"/>
</dbReference>
<evidence type="ECO:0000259" key="1">
    <source>
        <dbReference type="PROSITE" id="PS51186"/>
    </source>
</evidence>
<dbReference type="PANTHER" id="PTHR43617">
    <property type="entry name" value="L-AMINO ACID N-ACETYLTRANSFERASE"/>
    <property type="match status" value="1"/>
</dbReference>
<dbReference type="Gene3D" id="3.90.70.10">
    <property type="entry name" value="Cysteine proteinases"/>
    <property type="match status" value="1"/>
</dbReference>
<organism evidence="2 3">
    <name type="scientific">Natronospirillum operosum</name>
    <dbReference type="NCBI Taxonomy" id="2759953"/>
    <lineage>
        <taxon>Bacteria</taxon>
        <taxon>Pseudomonadati</taxon>
        <taxon>Pseudomonadota</taxon>
        <taxon>Gammaproteobacteria</taxon>
        <taxon>Oceanospirillales</taxon>
        <taxon>Natronospirillaceae</taxon>
        <taxon>Natronospirillum</taxon>
    </lineage>
</organism>
<sequence>MIAHLPSQAAHVDAPTELRAATRDDVSALEQLEARCFDSDRLSRRSFRRLIDSETASLLVAMTEGRLAGYVCVLYRRGTALSRIYSIAVDPDFQGRGIAHALMARSEADALAHGCTHTRLEVRPDNAVAIRFYKGLGYRQFAAVDDYYADHSPALRLEKRIRHPRQETRRSIPFYAQTTDFTCGPASLLMAMAALDSERALERTEELRLWREATTIFMTSGHGGCGPHGLALAAHNRGFGVTLVVNQAGPLFLDSVRDPDKKAVMTLVHEDFERQLATTPVQVQTGALGAADLAGHLEAGRIPLVLISSWRMNGNKAPHWVTVVAADAHCLYVHDPDVGDELEASATDNAWLPIPRAQFERMARFGRQGLRASLIIGPAAI</sequence>
<dbReference type="AlphaFoldDB" id="A0A4Z0WAW3"/>
<reference evidence="2 3" key="1">
    <citation type="submission" date="2019-04" db="EMBL/GenBank/DDBJ databases">
        <title>Natronospirillum operosus gen. nov., sp. nov., a haloalkaliphilic satellite isolated from decaying biomass of laboratory culture of cyanobacterium Geitlerinema sp. and proposal of Natronospirillaceae fam. nov. and Saccharospirillaceae fam. nov.</title>
        <authorList>
            <person name="Kevbrin V."/>
            <person name="Boltyanskaya Y."/>
            <person name="Koziaeva V."/>
            <person name="Grouzdev D.S."/>
            <person name="Park M."/>
            <person name="Cho J."/>
        </authorList>
    </citation>
    <scope>NUCLEOTIDE SEQUENCE [LARGE SCALE GENOMIC DNA]</scope>
    <source>
        <strain evidence="2 3">G-116</strain>
    </source>
</reference>
<dbReference type="GO" id="GO:0016747">
    <property type="term" value="F:acyltransferase activity, transferring groups other than amino-acyl groups"/>
    <property type="evidence" value="ECO:0007669"/>
    <property type="project" value="InterPro"/>
</dbReference>
<dbReference type="PROSITE" id="PS51186">
    <property type="entry name" value="GNAT"/>
    <property type="match status" value="1"/>
</dbReference>
<name>A0A4Z0WAW3_9GAMM</name>
<dbReference type="Gene3D" id="3.40.630.30">
    <property type="match status" value="1"/>
</dbReference>
<dbReference type="InterPro" id="IPR016181">
    <property type="entry name" value="Acyl_CoA_acyltransferase"/>
</dbReference>
<feature type="domain" description="N-acetyltransferase" evidence="1">
    <location>
        <begin position="16"/>
        <end position="162"/>
    </location>
</feature>